<dbReference type="EMBL" id="JAHQCS010000135">
    <property type="protein sequence ID" value="MBU9713406.1"/>
    <property type="molecule type" value="Genomic_DNA"/>
</dbReference>
<dbReference type="InterPro" id="IPR023631">
    <property type="entry name" value="Amidase_dom"/>
</dbReference>
<dbReference type="InterPro" id="IPR000120">
    <property type="entry name" value="Amidase"/>
</dbReference>
<gene>
    <name evidence="3" type="ORF">KS419_16885</name>
</gene>
<proteinExistence type="inferred from homology"/>
<reference evidence="3 4" key="1">
    <citation type="submission" date="2021-06" db="EMBL/GenBank/DDBJ databases">
        <title>Bacillus sp. RD4P76, an endophyte from a halophyte.</title>
        <authorList>
            <person name="Sun J.-Q."/>
        </authorList>
    </citation>
    <scope>NUCLEOTIDE SEQUENCE [LARGE SCALE GENOMIC DNA]</scope>
    <source>
        <strain evidence="3 4">CGMCC 1.15917</strain>
    </source>
</reference>
<comment type="similarity">
    <text evidence="1">Belongs to the amidase family.</text>
</comment>
<name>A0ABS6JID6_9BACI</name>
<dbReference type="InterPro" id="IPR020556">
    <property type="entry name" value="Amidase_CS"/>
</dbReference>
<dbReference type="RefSeq" id="WP_217067565.1">
    <property type="nucleotide sequence ID" value="NZ_JAHQCS010000135.1"/>
</dbReference>
<evidence type="ECO:0000313" key="4">
    <source>
        <dbReference type="Proteomes" id="UP000784880"/>
    </source>
</evidence>
<dbReference type="PANTHER" id="PTHR11895">
    <property type="entry name" value="TRANSAMIDASE"/>
    <property type="match status" value="1"/>
</dbReference>
<evidence type="ECO:0000256" key="1">
    <source>
        <dbReference type="ARBA" id="ARBA00009199"/>
    </source>
</evidence>
<feature type="domain" description="Amidase" evidence="2">
    <location>
        <begin position="27"/>
        <end position="476"/>
    </location>
</feature>
<dbReference type="Pfam" id="PF01425">
    <property type="entry name" value="Amidase"/>
    <property type="match status" value="1"/>
</dbReference>
<sequence length="496" mass="53901">MAKFPIENYDGIALANLVKSGQVHRRELVEAVIDKIEAKNPKINAVIHKMYDSALKEADTTDLNEGVFSGVPTLLKDISQEIAGEPITSGSKAFQGYIAKEDSEYVKRVRKTGTIIVGQTNVPELALMGITEPSLYGPTRNPWDLNHTPGGSSGGSAAVIAAGIVPFAGANDGGGSIRIPAAYCGLFGLKPTRGRTPVGPLYGRYWQGASVEHILSKSVRDSAAMLDELCLPEKTSAFQALPYNGSYLKCVENPSSKKLKIAYSIDSPINRCVHQDCQQAVLNTVQQLEEMGHQIEEKTAPIDGMAIARSYIMLYFGEVSASLTLQEKTIGRKVSSDVEPTTALLKALGKAYSAEEFVLSLREWDKAAIAMEHFHETYDLYITPTTALPPATIGELEPRTMEKLLMKTVSRIGLGGILKKTGFVDEIVQKSLERTPFTQLANLTGQPAMSLPLYLSPQGLPSGVQVMAARGREDLLFEIASILEKTDQWIDLSKLQ</sequence>
<dbReference type="PROSITE" id="PS00571">
    <property type="entry name" value="AMIDASES"/>
    <property type="match status" value="1"/>
</dbReference>
<comment type="caution">
    <text evidence="3">The sequence shown here is derived from an EMBL/GenBank/DDBJ whole genome shotgun (WGS) entry which is preliminary data.</text>
</comment>
<evidence type="ECO:0000313" key="3">
    <source>
        <dbReference type="EMBL" id="MBU9713406.1"/>
    </source>
</evidence>
<evidence type="ECO:0000259" key="2">
    <source>
        <dbReference type="Pfam" id="PF01425"/>
    </source>
</evidence>
<dbReference type="Proteomes" id="UP000784880">
    <property type="component" value="Unassembled WGS sequence"/>
</dbReference>
<protein>
    <submittedName>
        <fullName evidence="3">Amidase</fullName>
    </submittedName>
</protein>
<accession>A0ABS6JID6</accession>
<keyword evidence="4" id="KW-1185">Reference proteome</keyword>
<organism evidence="3 4">
    <name type="scientific">Evansella tamaricis</name>
    <dbReference type="NCBI Taxonomy" id="2069301"/>
    <lineage>
        <taxon>Bacteria</taxon>
        <taxon>Bacillati</taxon>
        <taxon>Bacillota</taxon>
        <taxon>Bacilli</taxon>
        <taxon>Bacillales</taxon>
        <taxon>Bacillaceae</taxon>
        <taxon>Evansella</taxon>
    </lineage>
</organism>
<dbReference type="PANTHER" id="PTHR11895:SF7">
    <property type="entry name" value="GLUTAMYL-TRNA(GLN) AMIDOTRANSFERASE SUBUNIT A, MITOCHONDRIAL"/>
    <property type="match status" value="1"/>
</dbReference>